<name>A0A0K0J0T6_BRUMA</name>
<dbReference type="EMBL" id="CAAKNF010000193">
    <property type="protein sequence ID" value="VIO94667.1"/>
    <property type="molecule type" value="Genomic_DNA"/>
</dbReference>
<dbReference type="AlphaFoldDB" id="A0A0K0J0T6"/>
<dbReference type="WBParaSite" id="Bm14310.1">
    <property type="protein sequence ID" value="Bm14310.1"/>
    <property type="gene ID" value="WBGene00234571"/>
</dbReference>
<reference evidence="1" key="2">
    <citation type="submission" date="2012-12" db="EMBL/GenBank/DDBJ databases">
        <authorList>
            <person name="Gao Y.W."/>
            <person name="Fan S.T."/>
            <person name="Sun H.T."/>
            <person name="Wang Z."/>
            <person name="Gao X.L."/>
            <person name="Li Y.G."/>
            <person name="Wang T.C."/>
            <person name="Zhang K."/>
            <person name="Xu W.W."/>
            <person name="Yu Z.J."/>
            <person name="Xia X.Z."/>
        </authorList>
    </citation>
    <scope>NUCLEOTIDE SEQUENCE</scope>
    <source>
        <strain evidence="1">FR3</strain>
    </source>
</reference>
<keyword evidence="3" id="KW-1185">Reference proteome</keyword>
<gene>
    <name evidence="1 4 5" type="ORF">Bm14310</name>
    <name evidence="2" type="ORF">BM_BM14310</name>
    <name evidence="1" type="ORF">BM_Bm14310</name>
</gene>
<dbReference type="RefSeq" id="XP_042935114.1">
    <property type="nucleotide sequence ID" value="XM_043079180.1"/>
</dbReference>
<evidence type="ECO:0000313" key="5">
    <source>
        <dbReference type="WormBase" id="Bm14310"/>
    </source>
</evidence>
<evidence type="ECO:0000313" key="4">
    <source>
        <dbReference type="WBParaSite" id="Bm14310.1"/>
    </source>
</evidence>
<dbReference type="KEGG" id="bmy:BM_BM14310"/>
<sequence>MKIEALENVLLTFDRVQHTLIKLLENICAEYLNN</sequence>
<protein>
    <submittedName>
        <fullName evidence="1 4">Bm14310</fullName>
    </submittedName>
</protein>
<reference evidence="1 3" key="1">
    <citation type="journal article" date="2007" name="Science">
        <title>Draft genome of the filarial nematode parasite Brugia malayi.</title>
        <authorList>
            <person name="Ghedin E."/>
            <person name="Wang S."/>
            <person name="Spiro D."/>
            <person name="Caler E."/>
            <person name="Zhao Q."/>
            <person name="Crabtree J."/>
            <person name="Allen J.E."/>
            <person name="Delcher A.L."/>
            <person name="Guiliano D.B."/>
            <person name="Miranda-Saavedra D."/>
            <person name="Angiuoli S.V."/>
            <person name="Creasy T."/>
            <person name="Amedeo P."/>
            <person name="Haas B."/>
            <person name="El-Sayed N.M."/>
            <person name="Wortman J.R."/>
            <person name="Feldblyum T."/>
            <person name="Tallon L."/>
            <person name="Schatz M."/>
            <person name="Shumway M."/>
            <person name="Koo H."/>
            <person name="Salzberg S.L."/>
            <person name="Schobel S."/>
            <person name="Pertea M."/>
            <person name="Pop M."/>
            <person name="White O."/>
            <person name="Barton G.J."/>
            <person name="Carlow C.K."/>
            <person name="Crawford M.J."/>
            <person name="Daub J."/>
            <person name="Dimmic M.W."/>
            <person name="Estes C.F."/>
            <person name="Foster J.M."/>
            <person name="Ganatra M."/>
            <person name="Gregory W.F."/>
            <person name="Johnson N.M."/>
            <person name="Jin J."/>
            <person name="Komuniecki R."/>
            <person name="Korf I."/>
            <person name="Kumar S."/>
            <person name="Laney S."/>
            <person name="Li B.W."/>
            <person name="Li W."/>
            <person name="Lindblom T.H."/>
            <person name="Lustigman S."/>
            <person name="Ma D."/>
            <person name="Maina C.V."/>
            <person name="Martin D.M."/>
            <person name="McCarter J.P."/>
            <person name="McReynolds L."/>
            <person name="Mitreva M."/>
            <person name="Nutman T.B."/>
            <person name="Parkinson J."/>
            <person name="Peregrin-Alvarez J.M."/>
            <person name="Poole C."/>
            <person name="Ren Q."/>
            <person name="Saunders L."/>
            <person name="Sluder A.E."/>
            <person name="Smith K."/>
            <person name="Stanke M."/>
            <person name="Unnasch T.R."/>
            <person name="Ware J."/>
            <person name="Wei A.D."/>
            <person name="Weil G."/>
            <person name="Williams D.J."/>
            <person name="Zhang Y."/>
            <person name="Williams S.A."/>
            <person name="Fraser-Liggett C."/>
            <person name="Slatko B."/>
            <person name="Blaxter M.L."/>
            <person name="Scott A.L."/>
        </authorList>
    </citation>
    <scope>NUCLEOTIDE SEQUENCE</scope>
    <source>
        <strain evidence="1 3">FR3</strain>
    </source>
</reference>
<dbReference type="WormBase" id="Bm14310">
    <property type="protein sequence ID" value="BM27023"/>
    <property type="gene ID" value="WBGene00234571"/>
</dbReference>
<proteinExistence type="predicted"/>
<reference evidence="2" key="3">
    <citation type="submission" date="2019-04" db="EMBL/GenBank/DDBJ databases">
        <authorList>
            <person name="Howe K."/>
            <person name="Paulini M."/>
            <person name="Williams G."/>
        </authorList>
    </citation>
    <scope>NUCLEOTIDE SEQUENCE [LARGE SCALE GENOMIC DNA]</scope>
    <source>
        <strain evidence="2">FR3</strain>
    </source>
</reference>
<evidence type="ECO:0000313" key="1">
    <source>
        <dbReference type="EMBL" id="CDQ01183.1"/>
    </source>
</evidence>
<reference evidence="4" key="4">
    <citation type="submission" date="2019-12" db="UniProtKB">
        <authorList>
            <consortium name="WormBaseParasite"/>
        </authorList>
    </citation>
    <scope>IDENTIFICATION</scope>
</reference>
<dbReference type="Proteomes" id="UP000006672">
    <property type="component" value="Unassembled WGS sequence"/>
</dbReference>
<dbReference type="CTD" id="66058036"/>
<dbReference type="EMBL" id="LN857020">
    <property type="protein sequence ID" value="CDQ01183.1"/>
    <property type="molecule type" value="Genomic_DNA"/>
</dbReference>
<evidence type="ECO:0000313" key="2">
    <source>
        <dbReference type="EMBL" id="VIO94667.1"/>
    </source>
</evidence>
<dbReference type="GeneID" id="66058036"/>
<evidence type="ECO:0000313" key="3">
    <source>
        <dbReference type="Proteomes" id="UP000006672"/>
    </source>
</evidence>
<organism evidence="1">
    <name type="scientific">Brugia malayi</name>
    <name type="common">Filarial nematode worm</name>
    <dbReference type="NCBI Taxonomy" id="6279"/>
    <lineage>
        <taxon>Eukaryota</taxon>
        <taxon>Metazoa</taxon>
        <taxon>Ecdysozoa</taxon>
        <taxon>Nematoda</taxon>
        <taxon>Chromadorea</taxon>
        <taxon>Rhabditida</taxon>
        <taxon>Spirurina</taxon>
        <taxon>Spiruromorpha</taxon>
        <taxon>Filarioidea</taxon>
        <taxon>Onchocercidae</taxon>
        <taxon>Brugia</taxon>
    </lineage>
</organism>
<accession>A0A4E9FCZ8</accession>
<accession>A0A0K0J0T6</accession>